<feature type="region of interest" description="Disordered" evidence="1">
    <location>
        <begin position="235"/>
        <end position="307"/>
    </location>
</feature>
<name>A0AA88GVW4_NAELO</name>
<dbReference type="RefSeq" id="XP_044553892.1">
    <property type="nucleotide sequence ID" value="XM_044689364.1"/>
</dbReference>
<feature type="compositionally biased region" description="Low complexity" evidence="1">
    <location>
        <begin position="294"/>
        <end position="305"/>
    </location>
</feature>
<feature type="region of interest" description="Disordered" evidence="1">
    <location>
        <begin position="108"/>
        <end position="127"/>
    </location>
</feature>
<reference evidence="2 3" key="1">
    <citation type="journal article" date="2018" name="BMC Genomics">
        <title>The genome of Naegleria lovaniensis, the basis for a comparative approach to unravel pathogenicity factors of the human pathogenic amoeba N. fowleri.</title>
        <authorList>
            <person name="Liechti N."/>
            <person name="Schurch N."/>
            <person name="Bruggmann R."/>
            <person name="Wittwer M."/>
        </authorList>
    </citation>
    <scope>NUCLEOTIDE SEQUENCE [LARGE SCALE GENOMIC DNA]</scope>
    <source>
        <strain evidence="2 3">ATCC 30569</strain>
    </source>
</reference>
<dbReference type="AlphaFoldDB" id="A0AA88GVW4"/>
<gene>
    <name evidence="2" type="ORF">C9374_013483</name>
</gene>
<dbReference type="GeneID" id="68105936"/>
<feature type="compositionally biased region" description="Low complexity" evidence="1">
    <location>
        <begin position="111"/>
        <end position="123"/>
    </location>
</feature>
<evidence type="ECO:0000313" key="2">
    <source>
        <dbReference type="EMBL" id="KAG2391998.1"/>
    </source>
</evidence>
<sequence>MQSTNYPLTFEDFLKTNVTPHFASFELDGNNRVDDDDQDSALHHISPLVSFASQDATCQTTSNLSHFDQLCEMILSQQHSCNNLHQNQPLHQPSLSSNTPFVVDHLERQPSHSNHSSSSFSHISQHHDHSPSLLNSIVHNQELKELQDIENRFFKYFNSNHLGCNASVHEHVVSHPYVVRSYDRSQTTSVISHPVLHHDQVVRNSNATPTSSQPGITKSVTCLKKERDSLNCTDKVHATSSSNHPQHAMNNTNINLHPVQKICKKKKARTNSMTSMNPSKKIPPTHTQKEKNRTSVSSTTSSTSSNVYYRGHISNSNAFSKESFWQFHTYSEGKRNQCNNLIFYYFKPPLSSHRARSRSAPCTISKVSSTHTCSTPSAMDVTTTP</sequence>
<keyword evidence="3" id="KW-1185">Reference proteome</keyword>
<dbReference type="EMBL" id="PYSW02000006">
    <property type="protein sequence ID" value="KAG2391998.1"/>
    <property type="molecule type" value="Genomic_DNA"/>
</dbReference>
<protein>
    <submittedName>
        <fullName evidence="2">Uncharacterized protein</fullName>
    </submittedName>
</protein>
<dbReference type="Proteomes" id="UP000816034">
    <property type="component" value="Unassembled WGS sequence"/>
</dbReference>
<feature type="compositionally biased region" description="Polar residues" evidence="1">
    <location>
        <begin position="238"/>
        <end position="255"/>
    </location>
</feature>
<comment type="caution">
    <text evidence="2">The sequence shown here is derived from an EMBL/GenBank/DDBJ whole genome shotgun (WGS) entry which is preliminary data.</text>
</comment>
<proteinExistence type="predicted"/>
<evidence type="ECO:0000256" key="1">
    <source>
        <dbReference type="SAM" id="MobiDB-lite"/>
    </source>
</evidence>
<accession>A0AA88GVW4</accession>
<organism evidence="2 3">
    <name type="scientific">Naegleria lovaniensis</name>
    <name type="common">Amoeba</name>
    <dbReference type="NCBI Taxonomy" id="51637"/>
    <lineage>
        <taxon>Eukaryota</taxon>
        <taxon>Discoba</taxon>
        <taxon>Heterolobosea</taxon>
        <taxon>Tetramitia</taxon>
        <taxon>Eutetramitia</taxon>
        <taxon>Vahlkampfiidae</taxon>
        <taxon>Naegleria</taxon>
    </lineage>
</organism>
<evidence type="ECO:0000313" key="3">
    <source>
        <dbReference type="Proteomes" id="UP000816034"/>
    </source>
</evidence>